<accession>A0A1G2GYF1</accession>
<evidence type="ECO:0000313" key="1">
    <source>
        <dbReference type="EMBL" id="OGZ55244.1"/>
    </source>
</evidence>
<dbReference type="Proteomes" id="UP000177954">
    <property type="component" value="Unassembled WGS sequence"/>
</dbReference>
<organism evidence="1 2">
    <name type="scientific">Candidatus Ryanbacteria bacterium RIFCSPLOWO2_02_FULL_47_14</name>
    <dbReference type="NCBI Taxonomy" id="1802129"/>
    <lineage>
        <taxon>Bacteria</taxon>
        <taxon>Candidatus Ryaniibacteriota</taxon>
    </lineage>
</organism>
<dbReference type="AlphaFoldDB" id="A0A1G2GYF1"/>
<sequence length="193" mass="21451">MRPMRYLGLILVAVMLAVVAWVGTGHAGTEQHRTEEGPWSSAWVCDGDTECASVYIQKADIHEVWRSATASSNNTWQTASWCEWHYYCPGVCVEIWGVCEFIDPASVKSKDTNFGATRSDGADYTFAPYLPQVVRDQWTNSGDRERGGRGSRYANHLRGWYTFGNAVLKDGETIYSGGGSMGSGRSDNDNFWP</sequence>
<evidence type="ECO:0000313" key="2">
    <source>
        <dbReference type="Proteomes" id="UP000177954"/>
    </source>
</evidence>
<protein>
    <submittedName>
        <fullName evidence="1">Uncharacterized protein</fullName>
    </submittedName>
</protein>
<gene>
    <name evidence="1" type="ORF">A3J04_02245</name>
</gene>
<proteinExistence type="predicted"/>
<dbReference type="EMBL" id="MHNZ01000035">
    <property type="protein sequence ID" value="OGZ55244.1"/>
    <property type="molecule type" value="Genomic_DNA"/>
</dbReference>
<name>A0A1G2GYF1_9BACT</name>
<dbReference type="STRING" id="1802129.A3J04_02245"/>
<reference evidence="1 2" key="1">
    <citation type="journal article" date="2016" name="Nat. Commun.">
        <title>Thousands of microbial genomes shed light on interconnected biogeochemical processes in an aquifer system.</title>
        <authorList>
            <person name="Anantharaman K."/>
            <person name="Brown C.T."/>
            <person name="Hug L.A."/>
            <person name="Sharon I."/>
            <person name="Castelle C.J."/>
            <person name="Probst A.J."/>
            <person name="Thomas B.C."/>
            <person name="Singh A."/>
            <person name="Wilkins M.J."/>
            <person name="Karaoz U."/>
            <person name="Brodie E.L."/>
            <person name="Williams K.H."/>
            <person name="Hubbard S.S."/>
            <person name="Banfield J.F."/>
        </authorList>
    </citation>
    <scope>NUCLEOTIDE SEQUENCE [LARGE SCALE GENOMIC DNA]</scope>
</reference>
<comment type="caution">
    <text evidence="1">The sequence shown here is derived from an EMBL/GenBank/DDBJ whole genome shotgun (WGS) entry which is preliminary data.</text>
</comment>